<keyword evidence="14" id="KW-0547">Nucleotide-binding</keyword>
<evidence type="ECO:0000256" key="9">
    <source>
        <dbReference type="ARBA" id="ARBA00023012"/>
    </source>
</evidence>
<dbReference type="Gene3D" id="3.30.565.10">
    <property type="entry name" value="Histidine kinase-like ATPase, C-terminal domain"/>
    <property type="match status" value="1"/>
</dbReference>
<proteinExistence type="predicted"/>
<comment type="subcellular location">
    <subcellularLocation>
        <location evidence="2">Membrane</location>
        <topology evidence="2">Multi-pass membrane protein</topology>
    </subcellularLocation>
</comment>
<dbReference type="InterPro" id="IPR004358">
    <property type="entry name" value="Sig_transdc_His_kin-like_C"/>
</dbReference>
<dbReference type="CDD" id="cd00082">
    <property type="entry name" value="HisKA"/>
    <property type="match status" value="1"/>
</dbReference>
<dbReference type="SMART" id="SM00388">
    <property type="entry name" value="HisKA"/>
    <property type="match status" value="1"/>
</dbReference>
<dbReference type="SMART" id="SM00387">
    <property type="entry name" value="HATPase_c"/>
    <property type="match status" value="1"/>
</dbReference>
<keyword evidence="9" id="KW-0902">Two-component regulatory system</keyword>
<dbReference type="EMBL" id="JANIBK010000339">
    <property type="protein sequence ID" value="MCQ8131065.1"/>
    <property type="molecule type" value="Genomic_DNA"/>
</dbReference>
<keyword evidence="8 11" id="KW-1133">Transmembrane helix</keyword>
<protein>
    <recommendedName>
        <fullName evidence="3">histidine kinase</fullName>
        <ecNumber evidence="3">2.7.13.3</ecNumber>
    </recommendedName>
</protein>
<feature type="domain" description="Histidine kinase" evidence="12">
    <location>
        <begin position="100"/>
        <end position="301"/>
    </location>
</feature>
<reference evidence="14 15" key="1">
    <citation type="submission" date="2022-07" db="EMBL/GenBank/DDBJ databases">
        <title>Methylomonas rivi sp. nov., Methylomonas rosea sp. nov., Methylomonas aureus sp. nov. and Methylomonas subterranea sp. nov., four novel methanotrophs isolated from a freshwater creek and the deep terrestrial subsurface.</title>
        <authorList>
            <person name="Abin C."/>
            <person name="Sankaranarayanan K."/>
            <person name="Garner C."/>
            <person name="Sindelar R."/>
            <person name="Kotary K."/>
            <person name="Garner R."/>
            <person name="Barclay S."/>
            <person name="Lawson P."/>
            <person name="Krumholz L."/>
        </authorList>
    </citation>
    <scope>NUCLEOTIDE SEQUENCE [LARGE SCALE GENOMIC DNA]</scope>
    <source>
        <strain evidence="14 15">WSC-6</strain>
    </source>
</reference>
<dbReference type="SUPFAM" id="SSF47384">
    <property type="entry name" value="Homodimeric domain of signal transducing histidine kinase"/>
    <property type="match status" value="1"/>
</dbReference>
<keyword evidence="10 11" id="KW-0472">Membrane</keyword>
<dbReference type="InterPro" id="IPR003660">
    <property type="entry name" value="HAMP_dom"/>
</dbReference>
<dbReference type="InterPro" id="IPR005467">
    <property type="entry name" value="His_kinase_dom"/>
</dbReference>
<keyword evidence="14" id="KW-0067">ATP-binding</keyword>
<evidence type="ECO:0000256" key="8">
    <source>
        <dbReference type="ARBA" id="ARBA00022989"/>
    </source>
</evidence>
<dbReference type="InterPro" id="IPR003594">
    <property type="entry name" value="HATPase_dom"/>
</dbReference>
<sequence length="301" mass="32169">MPPPPGREGPPPKRPSLWLPVISGTFASLFLSAALAWYFAKPIRGLRKAFADAAVGKLDTRVAEAMGNRHDELTDLGRDFDHMAAQLNSLISAQQRLLHDVSHELRSPLARMQAAIGLAQQQPHKIPQTLERIERESQRISDLVGELLVLSRLEAGVSGGGIADTDLAGLLADIVEDVRFEAAQKQVGIAYTGFDEAVVKTSAELLQRAVENVLRNAVQHCRPGGEVAVAADFDASGGCLRIGIEDQGAGVPEADLQAIFQPFFKGRNQQKPDSVGLGLSIAQRAVEALGGGIAARNRPEG</sequence>
<dbReference type="PANTHER" id="PTHR45436:SF15">
    <property type="entry name" value="SENSOR HISTIDINE KINASE CUSS"/>
    <property type="match status" value="1"/>
</dbReference>
<dbReference type="InterPro" id="IPR036097">
    <property type="entry name" value="HisK_dim/P_sf"/>
</dbReference>
<dbReference type="InterPro" id="IPR036890">
    <property type="entry name" value="HATPase_C_sf"/>
</dbReference>
<dbReference type="CDD" id="cd06225">
    <property type="entry name" value="HAMP"/>
    <property type="match status" value="1"/>
</dbReference>
<keyword evidence="7" id="KW-0418">Kinase</keyword>
<dbReference type="SMART" id="SM00304">
    <property type="entry name" value="HAMP"/>
    <property type="match status" value="1"/>
</dbReference>
<dbReference type="PROSITE" id="PS50109">
    <property type="entry name" value="HIS_KIN"/>
    <property type="match status" value="1"/>
</dbReference>
<dbReference type="PANTHER" id="PTHR45436">
    <property type="entry name" value="SENSOR HISTIDINE KINASE YKOH"/>
    <property type="match status" value="1"/>
</dbReference>
<evidence type="ECO:0000256" key="2">
    <source>
        <dbReference type="ARBA" id="ARBA00004141"/>
    </source>
</evidence>
<feature type="transmembrane region" description="Helical" evidence="11">
    <location>
        <begin position="17"/>
        <end position="40"/>
    </location>
</feature>
<dbReference type="Pfam" id="PF00512">
    <property type="entry name" value="HisKA"/>
    <property type="match status" value="1"/>
</dbReference>
<evidence type="ECO:0000256" key="3">
    <source>
        <dbReference type="ARBA" id="ARBA00012438"/>
    </source>
</evidence>
<evidence type="ECO:0000259" key="13">
    <source>
        <dbReference type="PROSITE" id="PS50885"/>
    </source>
</evidence>
<dbReference type="SUPFAM" id="SSF158472">
    <property type="entry name" value="HAMP domain-like"/>
    <property type="match status" value="1"/>
</dbReference>
<keyword evidence="4" id="KW-0597">Phosphoprotein</keyword>
<evidence type="ECO:0000256" key="11">
    <source>
        <dbReference type="SAM" id="Phobius"/>
    </source>
</evidence>
<dbReference type="InterPro" id="IPR003661">
    <property type="entry name" value="HisK_dim/P_dom"/>
</dbReference>
<evidence type="ECO:0000256" key="10">
    <source>
        <dbReference type="ARBA" id="ARBA00023136"/>
    </source>
</evidence>
<dbReference type="Proteomes" id="UP001524586">
    <property type="component" value="Unassembled WGS sequence"/>
</dbReference>
<evidence type="ECO:0000256" key="4">
    <source>
        <dbReference type="ARBA" id="ARBA00022553"/>
    </source>
</evidence>
<evidence type="ECO:0000313" key="15">
    <source>
        <dbReference type="Proteomes" id="UP001524586"/>
    </source>
</evidence>
<dbReference type="EC" id="2.7.13.3" evidence="3"/>
<keyword evidence="6 11" id="KW-0812">Transmembrane</keyword>
<dbReference type="RefSeq" id="WP_256617439.1">
    <property type="nucleotide sequence ID" value="NZ_JANIBK010000339.1"/>
</dbReference>
<evidence type="ECO:0000256" key="6">
    <source>
        <dbReference type="ARBA" id="ARBA00022692"/>
    </source>
</evidence>
<accession>A0ABT1UB87</accession>
<dbReference type="Pfam" id="PF02518">
    <property type="entry name" value="HATPase_c"/>
    <property type="match status" value="1"/>
</dbReference>
<gene>
    <name evidence="14" type="ORF">NP596_21600</name>
</gene>
<evidence type="ECO:0000313" key="14">
    <source>
        <dbReference type="EMBL" id="MCQ8131065.1"/>
    </source>
</evidence>
<dbReference type="InterPro" id="IPR050428">
    <property type="entry name" value="TCS_sensor_his_kinase"/>
</dbReference>
<feature type="domain" description="HAMP" evidence="13">
    <location>
        <begin position="37"/>
        <end position="92"/>
    </location>
</feature>
<organism evidence="14 15">
    <name type="scientific">Methylomonas rivi</name>
    <dbReference type="NCBI Taxonomy" id="2952226"/>
    <lineage>
        <taxon>Bacteria</taxon>
        <taxon>Pseudomonadati</taxon>
        <taxon>Pseudomonadota</taxon>
        <taxon>Gammaproteobacteria</taxon>
        <taxon>Methylococcales</taxon>
        <taxon>Methylococcaceae</taxon>
        <taxon>Methylomonas</taxon>
    </lineage>
</organism>
<evidence type="ECO:0000256" key="1">
    <source>
        <dbReference type="ARBA" id="ARBA00000085"/>
    </source>
</evidence>
<keyword evidence="5" id="KW-0808">Transferase</keyword>
<evidence type="ECO:0000256" key="7">
    <source>
        <dbReference type="ARBA" id="ARBA00022777"/>
    </source>
</evidence>
<feature type="non-terminal residue" evidence="14">
    <location>
        <position position="301"/>
    </location>
</feature>
<dbReference type="Gene3D" id="6.10.340.10">
    <property type="match status" value="1"/>
</dbReference>
<dbReference type="SUPFAM" id="SSF55874">
    <property type="entry name" value="ATPase domain of HSP90 chaperone/DNA topoisomerase II/histidine kinase"/>
    <property type="match status" value="1"/>
</dbReference>
<evidence type="ECO:0000259" key="12">
    <source>
        <dbReference type="PROSITE" id="PS50109"/>
    </source>
</evidence>
<comment type="caution">
    <text evidence="14">The sequence shown here is derived from an EMBL/GenBank/DDBJ whole genome shotgun (WGS) entry which is preliminary data.</text>
</comment>
<evidence type="ECO:0000256" key="5">
    <source>
        <dbReference type="ARBA" id="ARBA00022679"/>
    </source>
</evidence>
<name>A0ABT1UB87_9GAMM</name>
<dbReference type="PROSITE" id="PS50885">
    <property type="entry name" value="HAMP"/>
    <property type="match status" value="1"/>
</dbReference>
<comment type="catalytic activity">
    <reaction evidence="1">
        <text>ATP + protein L-histidine = ADP + protein N-phospho-L-histidine.</text>
        <dbReference type="EC" id="2.7.13.3"/>
    </reaction>
</comment>
<dbReference type="Pfam" id="PF00672">
    <property type="entry name" value="HAMP"/>
    <property type="match status" value="1"/>
</dbReference>
<dbReference type="GO" id="GO:0005524">
    <property type="term" value="F:ATP binding"/>
    <property type="evidence" value="ECO:0007669"/>
    <property type="project" value="UniProtKB-KW"/>
</dbReference>
<dbReference type="PRINTS" id="PR00344">
    <property type="entry name" value="BCTRLSENSOR"/>
</dbReference>
<dbReference type="Gene3D" id="1.10.287.130">
    <property type="match status" value="1"/>
</dbReference>
<keyword evidence="15" id="KW-1185">Reference proteome</keyword>